<organism evidence="7">
    <name type="scientific">Timema shepardi</name>
    <name type="common">Walking stick</name>
    <dbReference type="NCBI Taxonomy" id="629360"/>
    <lineage>
        <taxon>Eukaryota</taxon>
        <taxon>Metazoa</taxon>
        <taxon>Ecdysozoa</taxon>
        <taxon>Arthropoda</taxon>
        <taxon>Hexapoda</taxon>
        <taxon>Insecta</taxon>
        <taxon>Pterygota</taxon>
        <taxon>Neoptera</taxon>
        <taxon>Polyneoptera</taxon>
        <taxon>Phasmatodea</taxon>
        <taxon>Timematodea</taxon>
        <taxon>Timematoidea</taxon>
        <taxon>Timematidae</taxon>
        <taxon>Timema</taxon>
    </lineage>
</organism>
<dbReference type="InterPro" id="IPR033116">
    <property type="entry name" value="TRYPSIN_SER"/>
</dbReference>
<dbReference type="SUPFAM" id="SSF50494">
    <property type="entry name" value="Trypsin-like serine proteases"/>
    <property type="match status" value="1"/>
</dbReference>
<accession>A0A7R9FZ89</accession>
<evidence type="ECO:0000256" key="4">
    <source>
        <dbReference type="ARBA" id="ARBA00023157"/>
    </source>
</evidence>
<dbReference type="AlphaFoldDB" id="A0A7R9FZ89"/>
<dbReference type="Gene3D" id="2.40.10.10">
    <property type="entry name" value="Trypsin-like serine proteases"/>
    <property type="match status" value="1"/>
</dbReference>
<dbReference type="EMBL" id="OC001918">
    <property type="protein sequence ID" value="CAD7260934.1"/>
    <property type="molecule type" value="Genomic_DNA"/>
</dbReference>
<evidence type="ECO:0000256" key="5">
    <source>
        <dbReference type="RuleBase" id="RU363034"/>
    </source>
</evidence>
<dbReference type="GO" id="GO:0004252">
    <property type="term" value="F:serine-type endopeptidase activity"/>
    <property type="evidence" value="ECO:0007669"/>
    <property type="project" value="InterPro"/>
</dbReference>
<dbReference type="PANTHER" id="PTHR24252:SF7">
    <property type="entry name" value="HYALIN"/>
    <property type="match status" value="1"/>
</dbReference>
<evidence type="ECO:0000256" key="2">
    <source>
        <dbReference type="ARBA" id="ARBA00022801"/>
    </source>
</evidence>
<dbReference type="PROSITE" id="PS00135">
    <property type="entry name" value="TRYPSIN_SER"/>
    <property type="match status" value="1"/>
</dbReference>
<proteinExistence type="predicted"/>
<reference evidence="7" key="1">
    <citation type="submission" date="2020-11" db="EMBL/GenBank/DDBJ databases">
        <authorList>
            <person name="Tran Van P."/>
        </authorList>
    </citation>
    <scope>NUCLEOTIDE SEQUENCE</scope>
</reference>
<dbReference type="InterPro" id="IPR018114">
    <property type="entry name" value="TRYPSIN_HIS"/>
</dbReference>
<dbReference type="GO" id="GO:0006508">
    <property type="term" value="P:proteolysis"/>
    <property type="evidence" value="ECO:0007669"/>
    <property type="project" value="UniProtKB-KW"/>
</dbReference>
<dbReference type="PROSITE" id="PS00134">
    <property type="entry name" value="TRYPSIN_HIS"/>
    <property type="match status" value="1"/>
</dbReference>
<evidence type="ECO:0000259" key="6">
    <source>
        <dbReference type="PROSITE" id="PS50240"/>
    </source>
</evidence>
<dbReference type="InterPro" id="IPR043504">
    <property type="entry name" value="Peptidase_S1_PA_chymotrypsin"/>
</dbReference>
<dbReference type="PRINTS" id="PR00722">
    <property type="entry name" value="CHYMOTRYPSIN"/>
</dbReference>
<dbReference type="CDD" id="cd00190">
    <property type="entry name" value="Tryp_SPc"/>
    <property type="match status" value="1"/>
</dbReference>
<keyword evidence="1 5" id="KW-0645">Protease</keyword>
<keyword evidence="2 5" id="KW-0378">Hydrolase</keyword>
<evidence type="ECO:0000256" key="1">
    <source>
        <dbReference type="ARBA" id="ARBA00022670"/>
    </source>
</evidence>
<dbReference type="InterPro" id="IPR001314">
    <property type="entry name" value="Peptidase_S1A"/>
</dbReference>
<protein>
    <recommendedName>
        <fullName evidence="6">Peptidase S1 domain-containing protein</fullName>
    </recommendedName>
</protein>
<dbReference type="SMART" id="SM00020">
    <property type="entry name" value="Tryp_SPc"/>
    <property type="match status" value="1"/>
</dbReference>
<dbReference type="Pfam" id="PF00089">
    <property type="entry name" value="Trypsin"/>
    <property type="match status" value="1"/>
</dbReference>
<name>A0A7R9FZ89_TIMSH</name>
<gene>
    <name evidence="7" type="ORF">TSIB3V08_LOCUS5091</name>
</gene>
<dbReference type="FunFam" id="2.40.10.10:FF:000003">
    <property type="entry name" value="Transmembrane serine protease 3"/>
    <property type="match status" value="1"/>
</dbReference>
<evidence type="ECO:0000256" key="3">
    <source>
        <dbReference type="ARBA" id="ARBA00022825"/>
    </source>
</evidence>
<keyword evidence="4" id="KW-1015">Disulfide bond</keyword>
<dbReference type="InterPro" id="IPR009003">
    <property type="entry name" value="Peptidase_S1_PA"/>
</dbReference>
<feature type="domain" description="Peptidase S1" evidence="6">
    <location>
        <begin position="119"/>
        <end position="348"/>
    </location>
</feature>
<sequence>MIQHNLIYNLALTGSPNTNKNVDKTSASWQRSRGVMRVDTDLMLVCIPIGFGGRETVNALGEEGQGQVPHFTPLPLPDGSLNEYTTTHNKVSAVRLISAHKGSSCLMTNTSQRHYAPRIIGGVTVALGEIPWQVSIQNNNQHLCGGSILGASWILTAAHCFAYDPPISKLTVVAGFVSFTSPGSYKQTSGVAKIIQHSKYVSMQSSYEYDVALLQLLNGFTLNQNVASIGLPSKGYKAAGDAVVSGWGATVEGGPLSQNLIKVTVPIIQFDKCYDYYGDDMKEGMICAGYDTGNKDACQGDSGGPLTCISSTVLCGIVSAGDGCAQEQLPGIYTEVAYYLDWIQSYIS</sequence>
<keyword evidence="3 5" id="KW-0720">Serine protease</keyword>
<dbReference type="InterPro" id="IPR001254">
    <property type="entry name" value="Trypsin_dom"/>
</dbReference>
<dbReference type="PANTHER" id="PTHR24252">
    <property type="entry name" value="ACROSIN-RELATED"/>
    <property type="match status" value="1"/>
</dbReference>
<evidence type="ECO:0000313" key="7">
    <source>
        <dbReference type="EMBL" id="CAD7260934.1"/>
    </source>
</evidence>
<dbReference type="PROSITE" id="PS50240">
    <property type="entry name" value="TRYPSIN_DOM"/>
    <property type="match status" value="1"/>
</dbReference>